<organism evidence="1 2">
    <name type="scientific">Cytobacillus eiseniae</name>
    <dbReference type="NCBI Taxonomy" id="762947"/>
    <lineage>
        <taxon>Bacteria</taxon>
        <taxon>Bacillati</taxon>
        <taxon>Bacillota</taxon>
        <taxon>Bacilli</taxon>
        <taxon>Bacillales</taxon>
        <taxon>Bacillaceae</taxon>
        <taxon>Cytobacillus</taxon>
    </lineage>
</organism>
<dbReference type="EMBL" id="JAGIKZ010000003">
    <property type="protein sequence ID" value="MBP2240327.1"/>
    <property type="molecule type" value="Genomic_DNA"/>
</dbReference>
<accession>A0ABS4RBP2</accession>
<evidence type="ECO:0000313" key="1">
    <source>
        <dbReference type="EMBL" id="MBP2240327.1"/>
    </source>
</evidence>
<evidence type="ECO:0000313" key="2">
    <source>
        <dbReference type="Proteomes" id="UP001519293"/>
    </source>
</evidence>
<dbReference type="RefSeq" id="WP_157087848.1">
    <property type="nucleotide sequence ID" value="NZ_JAGIKZ010000003.1"/>
</dbReference>
<protein>
    <submittedName>
        <fullName evidence="1">Uncharacterized protein</fullName>
    </submittedName>
</protein>
<name>A0ABS4RBP2_9BACI</name>
<gene>
    <name evidence="1" type="ORF">J2Z40_000882</name>
</gene>
<keyword evidence="2" id="KW-1185">Reference proteome</keyword>
<sequence>MRKIGLVELVMEYGTDKQKACVLAGKKWRIESQNALMKVLNSKFGVVDVIGKQYNMEFTLDEEFDVEKDIVDGRVSNGQGQVPLKYEQTFPIMVIEHLLNRIGNEPLTVIKWLVNLGIITDDTFQASKLRYSLSALEKESDKLVENKVIESGQEYLIDDYIKREIERLQKYFMGVIQKLVKAKIIKHQSYTMAKCEIPYLHEYFDEESGIYVREEAIQTKYIELSAPVVGAIAKLERKLQNSPKFRKLSLDEISRYRNKPIVKEYWKEHKKQLNLITNEIGERLYIVLSYEAHALFVRAGINPIINWLEKNNKEALAFYNSDEAKYFLENRIDFHGALNKYVVDLAEGRQDKFQKKSINEFGGKANIHKFEDNKYRVTQDLMIKGLYVEAYRKLQEYYGYSLFGDVRTGEFPHDGITQEKFNSTYVSSYKDNLITIQDVEEEATA</sequence>
<dbReference type="Proteomes" id="UP001519293">
    <property type="component" value="Unassembled WGS sequence"/>
</dbReference>
<reference evidence="1 2" key="1">
    <citation type="submission" date="2021-03" db="EMBL/GenBank/DDBJ databases">
        <title>Genomic Encyclopedia of Type Strains, Phase IV (KMG-IV): sequencing the most valuable type-strain genomes for metagenomic binning, comparative biology and taxonomic classification.</title>
        <authorList>
            <person name="Goeker M."/>
        </authorList>
    </citation>
    <scope>NUCLEOTIDE SEQUENCE [LARGE SCALE GENOMIC DNA]</scope>
    <source>
        <strain evidence="1 2">DSM 26675</strain>
    </source>
</reference>
<proteinExistence type="predicted"/>
<comment type="caution">
    <text evidence="1">The sequence shown here is derived from an EMBL/GenBank/DDBJ whole genome shotgun (WGS) entry which is preliminary data.</text>
</comment>